<dbReference type="AlphaFoldDB" id="A0A427XEE6"/>
<accession>A0A427XEE6</accession>
<sequence>MVSSDDNHSDHPPPSPTTPGSEEAPLIPRTTPPPCPPVAHPDTLARLTVASDTNHDQQHAIRPDISRTASHQSRTLSPIPASPQTSHPSSPRSSYHSTRDRPGSRRSPRTPSPVDGPSRTPCYTPARDHDRQQCADARWIATMTRITSSKTHAVMGFNQTRCTHQQQHAADNTPTDGCTTCAELMAHRDTLLAELASMDATLAEVETTIEKEVEETRRRLAPPAPYAGSACSA</sequence>
<dbReference type="RefSeq" id="XP_028472427.1">
    <property type="nucleotide sequence ID" value="XM_028619253.1"/>
</dbReference>
<feature type="compositionally biased region" description="Basic and acidic residues" evidence="1">
    <location>
        <begin position="1"/>
        <end position="11"/>
    </location>
</feature>
<keyword evidence="3" id="KW-1185">Reference proteome</keyword>
<evidence type="ECO:0000313" key="2">
    <source>
        <dbReference type="EMBL" id="RSH77280.1"/>
    </source>
</evidence>
<gene>
    <name evidence="2" type="ORF">EHS24_003589</name>
</gene>
<protein>
    <submittedName>
        <fullName evidence="2">Uncharacterized protein</fullName>
    </submittedName>
</protein>
<evidence type="ECO:0000256" key="1">
    <source>
        <dbReference type="SAM" id="MobiDB-lite"/>
    </source>
</evidence>
<organism evidence="2 3">
    <name type="scientific">Apiotrichum porosum</name>
    <dbReference type="NCBI Taxonomy" id="105984"/>
    <lineage>
        <taxon>Eukaryota</taxon>
        <taxon>Fungi</taxon>
        <taxon>Dikarya</taxon>
        <taxon>Basidiomycota</taxon>
        <taxon>Agaricomycotina</taxon>
        <taxon>Tremellomycetes</taxon>
        <taxon>Trichosporonales</taxon>
        <taxon>Trichosporonaceae</taxon>
        <taxon>Apiotrichum</taxon>
    </lineage>
</organism>
<feature type="compositionally biased region" description="Pro residues" evidence="1">
    <location>
        <begin position="30"/>
        <end position="39"/>
    </location>
</feature>
<proteinExistence type="predicted"/>
<feature type="compositionally biased region" description="Basic and acidic residues" evidence="1">
    <location>
        <begin position="53"/>
        <end position="65"/>
    </location>
</feature>
<feature type="compositionally biased region" description="Low complexity" evidence="1">
    <location>
        <begin position="18"/>
        <end position="29"/>
    </location>
</feature>
<name>A0A427XEE6_9TREE</name>
<feature type="compositionally biased region" description="Polar residues" evidence="1">
    <location>
        <begin position="67"/>
        <end position="76"/>
    </location>
</feature>
<feature type="region of interest" description="Disordered" evidence="1">
    <location>
        <begin position="1"/>
        <end position="131"/>
    </location>
</feature>
<evidence type="ECO:0000313" key="3">
    <source>
        <dbReference type="Proteomes" id="UP000279236"/>
    </source>
</evidence>
<comment type="caution">
    <text evidence="2">The sequence shown here is derived from an EMBL/GenBank/DDBJ whole genome shotgun (WGS) entry which is preliminary data.</text>
</comment>
<feature type="compositionally biased region" description="Low complexity" evidence="1">
    <location>
        <begin position="82"/>
        <end position="96"/>
    </location>
</feature>
<dbReference type="Proteomes" id="UP000279236">
    <property type="component" value="Unassembled WGS sequence"/>
</dbReference>
<dbReference type="EMBL" id="RSCE01000017">
    <property type="protein sequence ID" value="RSH77280.1"/>
    <property type="molecule type" value="Genomic_DNA"/>
</dbReference>
<dbReference type="GeneID" id="39588132"/>
<reference evidence="2 3" key="1">
    <citation type="submission" date="2018-11" db="EMBL/GenBank/DDBJ databases">
        <title>Genome sequence of Apiotrichum porosum DSM 27194.</title>
        <authorList>
            <person name="Aliyu H."/>
            <person name="Gorte O."/>
            <person name="Ochsenreither K."/>
        </authorList>
    </citation>
    <scope>NUCLEOTIDE SEQUENCE [LARGE SCALE GENOMIC DNA]</scope>
    <source>
        <strain evidence="2 3">DSM 27194</strain>
    </source>
</reference>